<reference evidence="4" key="1">
    <citation type="submission" date="2017-02" db="UniProtKB">
        <authorList>
            <consortium name="WormBaseParasite"/>
        </authorList>
    </citation>
    <scope>IDENTIFICATION</scope>
</reference>
<evidence type="ECO:0000313" key="2">
    <source>
        <dbReference type="EMBL" id="VDD82380.1"/>
    </source>
</evidence>
<dbReference type="AlphaFoldDB" id="A0A0R3UL49"/>
<keyword evidence="3" id="KW-1185">Reference proteome</keyword>
<dbReference type="WBParaSite" id="MCOS_0000838201-mRNA-1">
    <property type="protein sequence ID" value="MCOS_0000838201-mRNA-1"/>
    <property type="gene ID" value="MCOS_0000838201"/>
</dbReference>
<evidence type="ECO:0000313" key="3">
    <source>
        <dbReference type="Proteomes" id="UP000267029"/>
    </source>
</evidence>
<evidence type="ECO:0000313" key="4">
    <source>
        <dbReference type="WBParaSite" id="MCOS_0000838201-mRNA-1"/>
    </source>
</evidence>
<accession>A0A0R3UL49</accession>
<proteinExistence type="predicted"/>
<sequence>MCVERANQPPRKLSEQGVNNGICPASATPTLSQCCKSTPGVKSSAPPIPTKSSDRQRPPFLTLESPSPFF</sequence>
<protein>
    <submittedName>
        <fullName evidence="2 4">Uncharacterized protein</fullName>
    </submittedName>
</protein>
<dbReference type="EMBL" id="UXSR01005504">
    <property type="protein sequence ID" value="VDD82380.1"/>
    <property type="molecule type" value="Genomic_DNA"/>
</dbReference>
<reference evidence="2 3" key="2">
    <citation type="submission" date="2018-10" db="EMBL/GenBank/DDBJ databases">
        <authorList>
            <consortium name="Pathogen Informatics"/>
        </authorList>
    </citation>
    <scope>NUCLEOTIDE SEQUENCE [LARGE SCALE GENOMIC DNA]</scope>
</reference>
<evidence type="ECO:0000256" key="1">
    <source>
        <dbReference type="SAM" id="MobiDB-lite"/>
    </source>
</evidence>
<organism evidence="4">
    <name type="scientific">Mesocestoides corti</name>
    <name type="common">Flatworm</name>
    <dbReference type="NCBI Taxonomy" id="53468"/>
    <lineage>
        <taxon>Eukaryota</taxon>
        <taxon>Metazoa</taxon>
        <taxon>Spiralia</taxon>
        <taxon>Lophotrochozoa</taxon>
        <taxon>Platyhelminthes</taxon>
        <taxon>Cestoda</taxon>
        <taxon>Eucestoda</taxon>
        <taxon>Cyclophyllidea</taxon>
        <taxon>Mesocestoididae</taxon>
        <taxon>Mesocestoides</taxon>
    </lineage>
</organism>
<feature type="region of interest" description="Disordered" evidence="1">
    <location>
        <begin position="34"/>
        <end position="70"/>
    </location>
</feature>
<name>A0A0R3UL49_MESCO</name>
<dbReference type="Proteomes" id="UP000267029">
    <property type="component" value="Unassembled WGS sequence"/>
</dbReference>
<gene>
    <name evidence="2" type="ORF">MCOS_LOCUS8383</name>
</gene>